<comment type="caution">
    <text evidence="9">The sequence shown here is derived from an EMBL/GenBank/DDBJ whole genome shotgun (WGS) entry which is preliminary data.</text>
</comment>
<evidence type="ECO:0000256" key="2">
    <source>
        <dbReference type="ARBA" id="ARBA00022654"/>
    </source>
</evidence>
<name>A0A315XTJ4_RUMFL</name>
<evidence type="ECO:0000256" key="7">
    <source>
        <dbReference type="ARBA" id="ARBA00023136"/>
    </source>
</evidence>
<dbReference type="InterPro" id="IPR006741">
    <property type="entry name" value="AgrB"/>
</dbReference>
<keyword evidence="2" id="KW-0673">Quorum sensing</keyword>
<feature type="transmembrane region" description="Helical" evidence="8">
    <location>
        <begin position="41"/>
        <end position="67"/>
    </location>
</feature>
<dbReference type="SMART" id="SM00793">
    <property type="entry name" value="AgrB"/>
    <property type="match status" value="1"/>
</dbReference>
<dbReference type="GO" id="GO:0006508">
    <property type="term" value="P:proteolysis"/>
    <property type="evidence" value="ECO:0007669"/>
    <property type="project" value="UniProtKB-KW"/>
</dbReference>
<dbReference type="AlphaFoldDB" id="A0A315XTJ4"/>
<protein>
    <submittedName>
        <fullName evidence="9">Accessory gene regulator B</fullName>
    </submittedName>
</protein>
<evidence type="ECO:0000256" key="8">
    <source>
        <dbReference type="SAM" id="Phobius"/>
    </source>
</evidence>
<keyword evidence="3" id="KW-0645">Protease</keyword>
<dbReference type="EMBL" id="QGDI01000018">
    <property type="protein sequence ID" value="PWJ09868.1"/>
    <property type="molecule type" value="Genomic_DNA"/>
</dbReference>
<evidence type="ECO:0000256" key="1">
    <source>
        <dbReference type="ARBA" id="ARBA00022475"/>
    </source>
</evidence>
<dbReference type="Proteomes" id="UP000245720">
    <property type="component" value="Unassembled WGS sequence"/>
</dbReference>
<keyword evidence="1" id="KW-1003">Cell membrane</keyword>
<organism evidence="9 10">
    <name type="scientific">Ruminococcus flavefaciens</name>
    <dbReference type="NCBI Taxonomy" id="1265"/>
    <lineage>
        <taxon>Bacteria</taxon>
        <taxon>Bacillati</taxon>
        <taxon>Bacillota</taxon>
        <taxon>Clostridia</taxon>
        <taxon>Eubacteriales</taxon>
        <taxon>Oscillospiraceae</taxon>
        <taxon>Ruminococcus</taxon>
    </lineage>
</organism>
<feature type="transmembrane region" description="Helical" evidence="8">
    <location>
        <begin position="143"/>
        <end position="162"/>
    </location>
</feature>
<gene>
    <name evidence="9" type="ORF">IE37_03302</name>
</gene>
<evidence type="ECO:0000256" key="4">
    <source>
        <dbReference type="ARBA" id="ARBA00022692"/>
    </source>
</evidence>
<keyword evidence="4 8" id="KW-0812">Transmembrane</keyword>
<feature type="transmembrane region" description="Helical" evidence="8">
    <location>
        <begin position="168"/>
        <end position="185"/>
    </location>
</feature>
<evidence type="ECO:0000313" key="10">
    <source>
        <dbReference type="Proteomes" id="UP000245720"/>
    </source>
</evidence>
<dbReference type="GO" id="GO:0008233">
    <property type="term" value="F:peptidase activity"/>
    <property type="evidence" value="ECO:0007669"/>
    <property type="project" value="UniProtKB-KW"/>
</dbReference>
<dbReference type="RefSeq" id="WP_109727963.1">
    <property type="nucleotide sequence ID" value="NZ_QGDI01000018.1"/>
</dbReference>
<dbReference type="OrthoDB" id="9815055at2"/>
<accession>A0A315XTJ4</accession>
<keyword evidence="6 8" id="KW-1133">Transmembrane helix</keyword>
<proteinExistence type="predicted"/>
<evidence type="ECO:0000256" key="6">
    <source>
        <dbReference type="ARBA" id="ARBA00022989"/>
    </source>
</evidence>
<keyword evidence="5" id="KW-0378">Hydrolase</keyword>
<sequence length="199" mass="23026">MFYKTSVYIADILEQQNKFAPEDKEVYRYGIQQGLNLTLNILTTIIIGVLCGMAYPSILFLVCYVPLRSFCGGYHAKTHFRCYIYSVIMITCILLVAKYTAFNIVLYEVLVLISLIIILLLAPVEDENKKLDIVEKRLFRKKAYIIAFLEVLLYHLFLFMHFANCYKIISTALFSLSILMIIGSIKNYIQRKRMNAACI</sequence>
<evidence type="ECO:0000256" key="3">
    <source>
        <dbReference type="ARBA" id="ARBA00022670"/>
    </source>
</evidence>
<evidence type="ECO:0000256" key="5">
    <source>
        <dbReference type="ARBA" id="ARBA00022801"/>
    </source>
</evidence>
<keyword evidence="7 8" id="KW-0472">Membrane</keyword>
<feature type="transmembrane region" description="Helical" evidence="8">
    <location>
        <begin position="79"/>
        <end position="98"/>
    </location>
</feature>
<dbReference type="Pfam" id="PF04647">
    <property type="entry name" value="AgrB"/>
    <property type="match status" value="1"/>
</dbReference>
<reference evidence="9 10" key="1">
    <citation type="submission" date="2018-05" db="EMBL/GenBank/DDBJ databases">
        <title>The Hungate 1000. A catalogue of reference genomes from the rumen microbiome.</title>
        <authorList>
            <person name="Kelly W."/>
        </authorList>
    </citation>
    <scope>NUCLEOTIDE SEQUENCE [LARGE SCALE GENOMIC DNA]</scope>
    <source>
        <strain evidence="9 10">SAb67</strain>
    </source>
</reference>
<evidence type="ECO:0000313" key="9">
    <source>
        <dbReference type="EMBL" id="PWJ09868.1"/>
    </source>
</evidence>
<dbReference type="GO" id="GO:0016020">
    <property type="term" value="C:membrane"/>
    <property type="evidence" value="ECO:0007669"/>
    <property type="project" value="InterPro"/>
</dbReference>
<dbReference type="GO" id="GO:0009372">
    <property type="term" value="P:quorum sensing"/>
    <property type="evidence" value="ECO:0007669"/>
    <property type="project" value="UniProtKB-KW"/>
</dbReference>
<feature type="transmembrane region" description="Helical" evidence="8">
    <location>
        <begin position="104"/>
        <end position="122"/>
    </location>
</feature>